<protein>
    <submittedName>
        <fullName evidence="2">Uncharacterized protein</fullName>
    </submittedName>
</protein>
<dbReference type="Proteomes" id="UP001152795">
    <property type="component" value="Unassembled WGS sequence"/>
</dbReference>
<dbReference type="Pfam" id="PF03372">
    <property type="entry name" value="Exo_endo_phos"/>
    <property type="match status" value="1"/>
</dbReference>
<evidence type="ECO:0000256" key="1">
    <source>
        <dbReference type="SAM" id="MobiDB-lite"/>
    </source>
</evidence>
<dbReference type="PANTHER" id="PTHR47510">
    <property type="entry name" value="REVERSE TRANSCRIPTASE DOMAIN-CONTAINING PROTEIN"/>
    <property type="match status" value="1"/>
</dbReference>
<dbReference type="OrthoDB" id="5953030at2759"/>
<feature type="region of interest" description="Disordered" evidence="1">
    <location>
        <begin position="154"/>
        <end position="232"/>
    </location>
</feature>
<evidence type="ECO:0000313" key="3">
    <source>
        <dbReference type="Proteomes" id="UP001152795"/>
    </source>
</evidence>
<organism evidence="2 3">
    <name type="scientific">Paramuricea clavata</name>
    <name type="common">Red gorgonian</name>
    <name type="synonym">Violescent sea-whip</name>
    <dbReference type="NCBI Taxonomy" id="317549"/>
    <lineage>
        <taxon>Eukaryota</taxon>
        <taxon>Metazoa</taxon>
        <taxon>Cnidaria</taxon>
        <taxon>Anthozoa</taxon>
        <taxon>Octocorallia</taxon>
        <taxon>Malacalcyonacea</taxon>
        <taxon>Plexauridae</taxon>
        <taxon>Paramuricea</taxon>
    </lineage>
</organism>
<dbReference type="Gene3D" id="3.60.10.10">
    <property type="entry name" value="Endonuclease/exonuclease/phosphatase"/>
    <property type="match status" value="1"/>
</dbReference>
<dbReference type="CDD" id="cd01650">
    <property type="entry name" value="RT_nLTR_like"/>
    <property type="match status" value="1"/>
</dbReference>
<dbReference type="Pfam" id="PF00078">
    <property type="entry name" value="RVT_1"/>
    <property type="match status" value="1"/>
</dbReference>
<dbReference type="SUPFAM" id="SSF56219">
    <property type="entry name" value="DNase I-like"/>
    <property type="match status" value="1"/>
</dbReference>
<keyword evidence="3" id="KW-1185">Reference proteome</keyword>
<accession>A0A7D9E355</accession>
<dbReference type="PROSITE" id="PS50878">
    <property type="entry name" value="RT_POL"/>
    <property type="match status" value="1"/>
</dbReference>
<name>A0A7D9E355_PARCT</name>
<feature type="region of interest" description="Disordered" evidence="1">
    <location>
        <begin position="306"/>
        <end position="329"/>
    </location>
</feature>
<reference evidence="2" key="1">
    <citation type="submission" date="2020-04" db="EMBL/GenBank/DDBJ databases">
        <authorList>
            <person name="Alioto T."/>
            <person name="Alioto T."/>
            <person name="Gomez Garrido J."/>
        </authorList>
    </citation>
    <scope>NUCLEOTIDE SEQUENCE</scope>
    <source>
        <strain evidence="2">A484AB</strain>
    </source>
</reference>
<comment type="caution">
    <text evidence="2">The sequence shown here is derived from an EMBL/GenBank/DDBJ whole genome shotgun (WGS) entry which is preliminary data.</text>
</comment>
<dbReference type="GO" id="GO:0003824">
    <property type="term" value="F:catalytic activity"/>
    <property type="evidence" value="ECO:0007669"/>
    <property type="project" value="InterPro"/>
</dbReference>
<proteinExistence type="predicted"/>
<dbReference type="InterPro" id="IPR005135">
    <property type="entry name" value="Endo/exonuclease/phosphatase"/>
</dbReference>
<gene>
    <name evidence="2" type="ORF">PACLA_8A058699</name>
</gene>
<dbReference type="InterPro" id="IPR036691">
    <property type="entry name" value="Endo/exonu/phosph_ase_sf"/>
</dbReference>
<sequence>MAARRVMVSSDIIPPLFDKSRKEIVNSSTIGIDFLGNALSNDLIYEGTRLKWCNDLDSLKAFVAEVLDLNGKWCSPGGGSKRFTSSNAELTLTWYSGKQNTLLFQGKDGNLIRDGCVKFCQTRDGVMKSSCKQVQALSKNSELQRDLIAPNILESEPTSISRPANQVDVASQQRISKPQIPEQSNYKQSASPFAAPMNNNNSKINKNTLMNKNNRNGHRNNGHHNNSGLNQCKSQNVSLQPFISVPVNNGDPESVPFYDTNRDLQNKALQINQIANMPEKQPISDWIGSLPLIEIPIQAKNNQHINRNTSNKLPFPKRHRTKPPSYRTGHRHQSLEWLSHLDIVYQLCKRLKIAHLNIRSLKSNTHLTQLRDLARRENFDILTISETWLNTSVSSAEVRIDGYNLFRLDRLNKRGGGVCTYVRKELKSSVLKSLTFISEENFHQLWINVQCQKFKSLIICVAYRPPDCPLHCFEHTLKPNYMEALVLNKSIVILGDLNCDGLKDNCVEYKIMDRFLNEMNLTQLIKSPTRITDATQSLLDVILVSSKSIVYRSGVLLTSISDHLLVYAELKIKSPKQPSQYITARSFKNYVPNYFAADLADKSDCLLSIFDGDDVNAKLNILNYAIQSTLDVHAPIKTIKIRNRPCPFITQDLRNLMKERDRLHQRFLRTRDIIDWVNYKSYRNNVKRDLKKAENEYNSNEVRQHKDNPGSLWKIVNRLIPSKGKERQIYKGDHKSLANDFNQFFSSVGENAARASSRLADTNNINLRESIESVVITEIDQFKFRAVTCHEVRRVVLSLPLNKSSGPDKINPRIIKDCLPVILGPLTEIINCSLRTSTFPLAWKKAELIPIHKEGDHEVPSNNRPVSLLVVASKVCERLALEQFSCYLTSNNRLSSHQSGNKKLHSTETLNVFITDTILKVMDKKKLSALVLLDLSKAFDSINHQRLLHKLSNVGASKSTVNWFRSYLTDRFQSTRINSTLSDPLPITYGVPQGAILSPLLFCIYLNDLPCASYNGDLESYVDDTKTLLSFPLTEADTGIKNLEEDLHKIASWCCENNLLVNPDKTKFMIIGTRQLMNELDVNISITFMGKILEPVDFAKDLGLLMDSHLSYDKHISNLVSSCLYKLCQINRVKNNFDKGTLTMIITSLVISKLLYCSAVWSNTTCTNIKKLQSIQNFACKIITGSKKYDHVRPLLQNLEWLTVDKLLYFRDAVMTFKCMNNLAPKYLCDMFEKRSCIHNRSTRNCNSIQIPLFKTASGQRSFAFRGASIWNNLDTELKKCTSLKTFKSQLKEHLLST</sequence>
<dbReference type="InterPro" id="IPR043502">
    <property type="entry name" value="DNA/RNA_pol_sf"/>
</dbReference>
<dbReference type="InterPro" id="IPR000477">
    <property type="entry name" value="RT_dom"/>
</dbReference>
<feature type="compositionally biased region" description="Polar residues" evidence="1">
    <location>
        <begin position="156"/>
        <end position="191"/>
    </location>
</feature>
<feature type="compositionally biased region" description="Basic residues" evidence="1">
    <location>
        <begin position="315"/>
        <end position="329"/>
    </location>
</feature>
<dbReference type="PANTHER" id="PTHR47510:SF3">
    <property type="entry name" value="ENDO_EXONUCLEASE_PHOSPHATASE DOMAIN-CONTAINING PROTEIN"/>
    <property type="match status" value="1"/>
</dbReference>
<dbReference type="EMBL" id="CACRXK020003432">
    <property type="protein sequence ID" value="CAB3998756.1"/>
    <property type="molecule type" value="Genomic_DNA"/>
</dbReference>
<dbReference type="SUPFAM" id="SSF56672">
    <property type="entry name" value="DNA/RNA polymerases"/>
    <property type="match status" value="1"/>
</dbReference>
<feature type="compositionally biased region" description="Low complexity" evidence="1">
    <location>
        <begin position="198"/>
        <end position="214"/>
    </location>
</feature>
<evidence type="ECO:0000313" key="2">
    <source>
        <dbReference type="EMBL" id="CAB3998756.1"/>
    </source>
</evidence>